<proteinExistence type="predicted"/>
<dbReference type="OrthoDB" id="3669542at2759"/>
<dbReference type="AlphaFoldDB" id="A0A6A7B5U6"/>
<organism evidence="1 2">
    <name type="scientific">Plenodomus tracheiphilus IPT5</name>
    <dbReference type="NCBI Taxonomy" id="1408161"/>
    <lineage>
        <taxon>Eukaryota</taxon>
        <taxon>Fungi</taxon>
        <taxon>Dikarya</taxon>
        <taxon>Ascomycota</taxon>
        <taxon>Pezizomycotina</taxon>
        <taxon>Dothideomycetes</taxon>
        <taxon>Pleosporomycetidae</taxon>
        <taxon>Pleosporales</taxon>
        <taxon>Pleosporineae</taxon>
        <taxon>Leptosphaeriaceae</taxon>
        <taxon>Plenodomus</taxon>
    </lineage>
</organism>
<keyword evidence="2" id="KW-1185">Reference proteome</keyword>
<sequence>MIMMDFDETMLSLSSDVRIENAYFYTVISSHSKITYHPSSSSSPYLLHPPLAFSPHHLSKDIIETHFQPFSAQQTPFTTIFDNFAQALNHTYEHHTNGATFIQILRLNIPDLIPTTTPNGIPILYSPSTTTTLLHVPTLAPVLGVNPIYTHASEYLSCGPMPRSAFSAAWPIIRSSLYFEQDYAEYLVDLMIEVCGRVVDGDVGVGDEEDGGVVYDWEDRAFVEVEGLREGYGVASAGGAGGDARSGLFGYEGFLRGMRVME</sequence>
<accession>A0A6A7B5U6</accession>
<gene>
    <name evidence="1" type="ORF">T440DRAFT_508519</name>
</gene>
<name>A0A6A7B5U6_9PLEO</name>
<evidence type="ECO:0000313" key="2">
    <source>
        <dbReference type="Proteomes" id="UP000799423"/>
    </source>
</evidence>
<dbReference type="EMBL" id="MU006310">
    <property type="protein sequence ID" value="KAF2849688.1"/>
    <property type="molecule type" value="Genomic_DNA"/>
</dbReference>
<evidence type="ECO:0000313" key="1">
    <source>
        <dbReference type="EMBL" id="KAF2849688.1"/>
    </source>
</evidence>
<reference evidence="1" key="1">
    <citation type="submission" date="2020-01" db="EMBL/GenBank/DDBJ databases">
        <authorList>
            <consortium name="DOE Joint Genome Institute"/>
            <person name="Haridas S."/>
            <person name="Albert R."/>
            <person name="Binder M."/>
            <person name="Bloem J."/>
            <person name="Labutti K."/>
            <person name="Salamov A."/>
            <person name="Andreopoulos B."/>
            <person name="Baker S.E."/>
            <person name="Barry K."/>
            <person name="Bills G."/>
            <person name="Bluhm B.H."/>
            <person name="Cannon C."/>
            <person name="Castanera R."/>
            <person name="Culley D.E."/>
            <person name="Daum C."/>
            <person name="Ezra D."/>
            <person name="Gonzalez J.B."/>
            <person name="Henrissat B."/>
            <person name="Kuo A."/>
            <person name="Liang C."/>
            <person name="Lipzen A."/>
            <person name="Lutzoni F."/>
            <person name="Magnuson J."/>
            <person name="Mondo S."/>
            <person name="Nolan M."/>
            <person name="Ohm R."/>
            <person name="Pangilinan J."/>
            <person name="Park H.-J."/>
            <person name="Ramirez L."/>
            <person name="Alfaro M."/>
            <person name="Sun H."/>
            <person name="Tritt A."/>
            <person name="Yoshinaga Y."/>
            <person name="Zwiers L.-H."/>
            <person name="Turgeon B.G."/>
            <person name="Goodwin S.B."/>
            <person name="Spatafora J.W."/>
            <person name="Crous P.W."/>
            <person name="Grigoriev I.V."/>
        </authorList>
    </citation>
    <scope>NUCLEOTIDE SEQUENCE</scope>
    <source>
        <strain evidence="1">IPT5</strain>
    </source>
</reference>
<dbReference type="Proteomes" id="UP000799423">
    <property type="component" value="Unassembled WGS sequence"/>
</dbReference>
<protein>
    <submittedName>
        <fullName evidence="1">Uncharacterized protein</fullName>
    </submittedName>
</protein>